<sequence length="190" mass="21223">MNLYASLLPLLTLSKLGIATVAITRWSDSRCDGAWVSCTNITTLSCCTTLRVTGVVGARSGGFAYMPEGSRGYAWQSDYQGNKCRKFRGWVSESGCIDAFARGFAAFAGFSWVRDVGWQRDEESAEKIEEAFRCQTSQEPDTLGLKDGSEFKLDDMSDENMQSLWELATSGRSYEELPDKFVAYFKGRRM</sequence>
<keyword evidence="1" id="KW-0732">Signal</keyword>
<evidence type="ECO:0000313" key="2">
    <source>
        <dbReference type="EMBL" id="WPA98359.1"/>
    </source>
</evidence>
<dbReference type="GeneID" id="90643915"/>
<organism evidence="2 3">
    <name type="scientific">Cercospora beticola</name>
    <name type="common">Sugarbeet leaf spot fungus</name>
    <dbReference type="NCBI Taxonomy" id="122368"/>
    <lineage>
        <taxon>Eukaryota</taxon>
        <taxon>Fungi</taxon>
        <taxon>Dikarya</taxon>
        <taxon>Ascomycota</taxon>
        <taxon>Pezizomycotina</taxon>
        <taxon>Dothideomycetes</taxon>
        <taxon>Dothideomycetidae</taxon>
        <taxon>Mycosphaerellales</taxon>
        <taxon>Mycosphaerellaceae</taxon>
        <taxon>Cercospora</taxon>
    </lineage>
</organism>
<accession>A0ABZ0NFP6</accession>
<evidence type="ECO:0000256" key="1">
    <source>
        <dbReference type="SAM" id="SignalP"/>
    </source>
</evidence>
<feature type="signal peptide" evidence="1">
    <location>
        <begin position="1"/>
        <end position="19"/>
    </location>
</feature>
<dbReference type="RefSeq" id="XP_065458402.1">
    <property type="nucleotide sequence ID" value="XM_065602330.1"/>
</dbReference>
<proteinExistence type="predicted"/>
<evidence type="ECO:0000313" key="3">
    <source>
        <dbReference type="Proteomes" id="UP001302367"/>
    </source>
</evidence>
<feature type="chain" id="PRO_5046999416" evidence="1">
    <location>
        <begin position="20"/>
        <end position="190"/>
    </location>
</feature>
<gene>
    <name evidence="2" type="ORF">RHO25_002971</name>
</gene>
<protein>
    <submittedName>
        <fullName evidence="2">Uncharacterized protein</fullName>
    </submittedName>
</protein>
<reference evidence="2 3" key="1">
    <citation type="submission" date="2023-09" db="EMBL/GenBank/DDBJ databases">
        <title>Complete-Gapless Cercospora beticola genome.</title>
        <authorList>
            <person name="Wyatt N.A."/>
            <person name="Spanner R.E."/>
            <person name="Bolton M.D."/>
        </authorList>
    </citation>
    <scope>NUCLEOTIDE SEQUENCE [LARGE SCALE GENOMIC DNA]</scope>
    <source>
        <strain evidence="2">Cb09-40</strain>
    </source>
</reference>
<dbReference type="Proteomes" id="UP001302367">
    <property type="component" value="Chromosome 2"/>
</dbReference>
<name>A0ABZ0NFP6_CERBT</name>
<keyword evidence="3" id="KW-1185">Reference proteome</keyword>
<dbReference type="EMBL" id="CP134185">
    <property type="protein sequence ID" value="WPA98359.1"/>
    <property type="molecule type" value="Genomic_DNA"/>
</dbReference>